<evidence type="ECO:0000256" key="2">
    <source>
        <dbReference type="ARBA" id="ARBA00022490"/>
    </source>
</evidence>
<dbReference type="Gene3D" id="1.20.120.230">
    <property type="entry name" value="Alpha-catenin/vinculin-like"/>
    <property type="match status" value="1"/>
</dbReference>
<evidence type="ECO:0000259" key="4">
    <source>
        <dbReference type="Pfam" id="PF21896"/>
    </source>
</evidence>
<dbReference type="GO" id="GO:0005737">
    <property type="term" value="C:cytoplasm"/>
    <property type="evidence" value="ECO:0007669"/>
    <property type="project" value="UniProtKB-SubCell"/>
</dbReference>
<dbReference type="PANTHER" id="PTHR19981:SF1">
    <property type="entry name" value="RHEA, ISOFORM B"/>
    <property type="match status" value="1"/>
</dbReference>
<dbReference type="Pfam" id="PF21896">
    <property type="entry name" value="Talin_IBS2B"/>
    <property type="match status" value="1"/>
</dbReference>
<dbReference type="GO" id="GO:0098609">
    <property type="term" value="P:cell-cell adhesion"/>
    <property type="evidence" value="ECO:0007669"/>
    <property type="project" value="TreeGrafter"/>
</dbReference>
<dbReference type="AlphaFoldDB" id="A0A8W8NK11"/>
<dbReference type="SUPFAM" id="SSF47220">
    <property type="entry name" value="alpha-catenin/vinculin-like"/>
    <property type="match status" value="1"/>
</dbReference>
<dbReference type="InterPro" id="IPR036723">
    <property type="entry name" value="Alpha-catenin/vinculin-like_sf"/>
</dbReference>
<dbReference type="GO" id="GO:0005178">
    <property type="term" value="F:integrin binding"/>
    <property type="evidence" value="ECO:0007669"/>
    <property type="project" value="TreeGrafter"/>
</dbReference>
<protein>
    <recommendedName>
        <fullName evidence="7">Talin-1</fullName>
    </recommendedName>
</protein>
<evidence type="ECO:0000259" key="3">
    <source>
        <dbReference type="Pfam" id="PF21692"/>
    </source>
</evidence>
<evidence type="ECO:0000313" key="6">
    <source>
        <dbReference type="Proteomes" id="UP000005408"/>
    </source>
</evidence>
<sequence length="322" mass="33656">MNEQLPLLIQGFRGSETNQDSPTAQLQLINASKEFIQPAIQLVSAANAAAPTVGEQAASMNMNQAVKTMTTALAELRTASGKAEEMCISLEVDAALDQLTELDRELEEYRRAADGGNLVPLPGETVEASAMKLGSTSKNVGSAMAQLLTAASQVEASAMKLGSTSKNVGSAMAQLLTAASQTHLLEETKRAINDPENPENQARLNQVAKAVSSALNNCVNALPGQRDVDNAIRQITDSSQELASTKLLGDSMTGITNHAKKGDLENFCDSVGNFSTSVCGLTEASQAAYLVGIADGASEPGRPGLVDQSQFAQANQAIQMAC</sequence>
<name>A0A8W8NK11_MAGGI</name>
<feature type="domain" description="Talin IBS2B" evidence="4">
    <location>
        <begin position="89"/>
        <end position="225"/>
    </location>
</feature>
<dbReference type="EnsemblMetazoa" id="G7468.1">
    <property type="protein sequence ID" value="G7468.1:cds"/>
    <property type="gene ID" value="G7468"/>
</dbReference>
<keyword evidence="6" id="KW-1185">Reference proteome</keyword>
<accession>A0A8W8NK11</accession>
<dbReference type="InterPro" id="IPR054082">
    <property type="entry name" value="Talin_IBS2B"/>
</dbReference>
<organism evidence="5 6">
    <name type="scientific">Magallana gigas</name>
    <name type="common">Pacific oyster</name>
    <name type="synonym">Crassostrea gigas</name>
    <dbReference type="NCBI Taxonomy" id="29159"/>
    <lineage>
        <taxon>Eukaryota</taxon>
        <taxon>Metazoa</taxon>
        <taxon>Spiralia</taxon>
        <taxon>Lophotrochozoa</taxon>
        <taxon>Mollusca</taxon>
        <taxon>Bivalvia</taxon>
        <taxon>Autobranchia</taxon>
        <taxon>Pteriomorphia</taxon>
        <taxon>Ostreida</taxon>
        <taxon>Ostreoidea</taxon>
        <taxon>Ostreidae</taxon>
        <taxon>Magallana</taxon>
    </lineage>
</organism>
<comment type="subcellular location">
    <subcellularLocation>
        <location evidence="1">Cytoplasm</location>
    </subcellularLocation>
</comment>
<reference evidence="5" key="1">
    <citation type="submission" date="2022-08" db="UniProtKB">
        <authorList>
            <consortium name="EnsemblMetazoa"/>
        </authorList>
    </citation>
    <scope>IDENTIFICATION</scope>
    <source>
        <strain evidence="5">05x7-T-G4-1.051#20</strain>
    </source>
</reference>
<dbReference type="GO" id="GO:0005886">
    <property type="term" value="C:plasma membrane"/>
    <property type="evidence" value="ECO:0007669"/>
    <property type="project" value="TreeGrafter"/>
</dbReference>
<dbReference type="Proteomes" id="UP000005408">
    <property type="component" value="Unassembled WGS sequence"/>
</dbReference>
<dbReference type="InterPro" id="IPR049108">
    <property type="entry name" value="Talin_R4"/>
</dbReference>
<keyword evidence="2" id="KW-0963">Cytoplasm</keyword>
<evidence type="ECO:0000313" key="5">
    <source>
        <dbReference type="EnsemblMetazoa" id="G7468.1:cds"/>
    </source>
</evidence>
<dbReference type="GO" id="GO:0030036">
    <property type="term" value="P:actin cytoskeleton organization"/>
    <property type="evidence" value="ECO:0007669"/>
    <property type="project" value="TreeGrafter"/>
</dbReference>
<feature type="domain" description="Talin R4" evidence="3">
    <location>
        <begin position="2"/>
        <end position="83"/>
    </location>
</feature>
<evidence type="ECO:0000256" key="1">
    <source>
        <dbReference type="ARBA" id="ARBA00004496"/>
    </source>
</evidence>
<dbReference type="GO" id="GO:0051015">
    <property type="term" value="F:actin filament binding"/>
    <property type="evidence" value="ECO:0007669"/>
    <property type="project" value="InterPro"/>
</dbReference>
<dbReference type="Pfam" id="PF21692">
    <property type="entry name" value="Talin_R4"/>
    <property type="match status" value="1"/>
</dbReference>
<dbReference type="Gene3D" id="1.20.1420.10">
    <property type="entry name" value="Talin, central domain"/>
    <property type="match status" value="3"/>
</dbReference>
<proteinExistence type="predicted"/>
<dbReference type="PANTHER" id="PTHR19981">
    <property type="entry name" value="TALIN"/>
    <property type="match status" value="1"/>
</dbReference>
<evidence type="ECO:0008006" key="7">
    <source>
        <dbReference type="Google" id="ProtNLM"/>
    </source>
</evidence>
<dbReference type="GO" id="GO:0005925">
    <property type="term" value="C:focal adhesion"/>
    <property type="evidence" value="ECO:0007669"/>
    <property type="project" value="TreeGrafter"/>
</dbReference>